<evidence type="ECO:0000313" key="4">
    <source>
        <dbReference type="Proteomes" id="UP001521116"/>
    </source>
</evidence>
<feature type="coiled-coil region" evidence="1">
    <location>
        <begin position="139"/>
        <end position="166"/>
    </location>
</feature>
<comment type="caution">
    <text evidence="3">The sequence shown here is derived from an EMBL/GenBank/DDBJ whole genome shotgun (WGS) entry which is preliminary data.</text>
</comment>
<dbReference type="Proteomes" id="UP001521116">
    <property type="component" value="Unassembled WGS sequence"/>
</dbReference>
<gene>
    <name evidence="3" type="ORF">SLS56_012228</name>
</gene>
<accession>A0ABR3S9G4</accession>
<keyword evidence="1" id="KW-0175">Coiled coil</keyword>
<reference evidence="3 4" key="1">
    <citation type="submission" date="2024-02" db="EMBL/GenBank/DDBJ databases">
        <title>De novo assembly and annotation of 12 fungi associated with fruit tree decline syndrome in Ontario, Canada.</title>
        <authorList>
            <person name="Sulman M."/>
            <person name="Ellouze W."/>
            <person name="Ilyukhin E."/>
        </authorList>
    </citation>
    <scope>NUCLEOTIDE SEQUENCE [LARGE SCALE GENOMIC DNA]</scope>
    <source>
        <strain evidence="3 4">M1-105</strain>
    </source>
</reference>
<sequence>MASKSVAPPSCSGREPVSLVNSHAGPPGKQLHTPTDDLTDTAVLVSLLDGNIQRIGASQQAQQAQQQHTDFEQQYTDFQQQVEKHGEHQHQQHCTSQHAEPSTLSRPTDRPKTKLEHTFNLSAALACAHNIIDIHKAEATVLQDRIRSYKRANGKLQRELDELRGRERIREQADQTQVLQDRIIELDAKVKGSEGSVDALDG</sequence>
<name>A0ABR3S9G4_9PEZI</name>
<evidence type="ECO:0000256" key="1">
    <source>
        <dbReference type="SAM" id="Coils"/>
    </source>
</evidence>
<proteinExistence type="predicted"/>
<organism evidence="3 4">
    <name type="scientific">Neofusicoccum ribis</name>
    <dbReference type="NCBI Taxonomy" id="45134"/>
    <lineage>
        <taxon>Eukaryota</taxon>
        <taxon>Fungi</taxon>
        <taxon>Dikarya</taxon>
        <taxon>Ascomycota</taxon>
        <taxon>Pezizomycotina</taxon>
        <taxon>Dothideomycetes</taxon>
        <taxon>Dothideomycetes incertae sedis</taxon>
        <taxon>Botryosphaeriales</taxon>
        <taxon>Botryosphaeriaceae</taxon>
        <taxon>Neofusicoccum</taxon>
    </lineage>
</organism>
<feature type="region of interest" description="Disordered" evidence="2">
    <location>
        <begin position="80"/>
        <end position="112"/>
    </location>
</feature>
<feature type="region of interest" description="Disordered" evidence="2">
    <location>
        <begin position="1"/>
        <end position="37"/>
    </location>
</feature>
<dbReference type="EMBL" id="JAJVDC020000454">
    <property type="protein sequence ID" value="KAL1613852.1"/>
    <property type="molecule type" value="Genomic_DNA"/>
</dbReference>
<evidence type="ECO:0000313" key="3">
    <source>
        <dbReference type="EMBL" id="KAL1613852.1"/>
    </source>
</evidence>
<evidence type="ECO:0000256" key="2">
    <source>
        <dbReference type="SAM" id="MobiDB-lite"/>
    </source>
</evidence>
<protein>
    <submittedName>
        <fullName evidence="3">Uncharacterized protein</fullName>
    </submittedName>
</protein>
<feature type="compositionally biased region" description="Polar residues" evidence="2">
    <location>
        <begin position="92"/>
        <end position="106"/>
    </location>
</feature>
<keyword evidence="4" id="KW-1185">Reference proteome</keyword>